<evidence type="ECO:0000313" key="2">
    <source>
        <dbReference type="EMBL" id="GBO89335.1"/>
    </source>
</evidence>
<name>A0A5M3Q258_9GAMM</name>
<comment type="caution">
    <text evidence="2">The sequence shown here is derived from an EMBL/GenBank/DDBJ whole genome shotgun (WGS) entry which is preliminary data.</text>
</comment>
<dbReference type="GO" id="GO:0008320">
    <property type="term" value="F:protein transmembrane transporter activity"/>
    <property type="evidence" value="ECO:0007669"/>
    <property type="project" value="TreeGrafter"/>
</dbReference>
<dbReference type="GO" id="GO:0098046">
    <property type="term" value="C:type V protein secretion system complex"/>
    <property type="evidence" value="ECO:0007669"/>
    <property type="project" value="TreeGrafter"/>
</dbReference>
<organism evidence="2 3">
    <name type="scientific">Marinobacter salsuginis</name>
    <dbReference type="NCBI Taxonomy" id="418719"/>
    <lineage>
        <taxon>Bacteria</taxon>
        <taxon>Pseudomonadati</taxon>
        <taxon>Pseudomonadota</taxon>
        <taxon>Gammaproteobacteria</taxon>
        <taxon>Pseudomonadales</taxon>
        <taxon>Marinobacteraceae</taxon>
        <taxon>Marinobacter</taxon>
    </lineage>
</organism>
<accession>A0A5M3Q258</accession>
<dbReference type="Gene3D" id="2.40.160.50">
    <property type="entry name" value="membrane protein fhac: a member of the omp85/tpsb transporter family"/>
    <property type="match status" value="1"/>
</dbReference>
<dbReference type="EMBL" id="BGZI01000021">
    <property type="protein sequence ID" value="GBO89335.1"/>
    <property type="molecule type" value="Genomic_DNA"/>
</dbReference>
<dbReference type="GO" id="GO:0046819">
    <property type="term" value="P:protein secretion by the type V secretion system"/>
    <property type="evidence" value="ECO:0007669"/>
    <property type="project" value="TreeGrafter"/>
</dbReference>
<proteinExistence type="predicted"/>
<evidence type="ECO:0000259" key="1">
    <source>
        <dbReference type="Pfam" id="PF03865"/>
    </source>
</evidence>
<evidence type="ECO:0000313" key="3">
    <source>
        <dbReference type="Proteomes" id="UP000387223"/>
    </source>
</evidence>
<sequence>MPDYVVTPLSALDQRSDRLLNSVADYLESRVKFSGSSVHDNERARGRLNLVGNNILWSSHDLAVDFRDSVARREQSGSKTLRLKYSLPFAGANLKFSVENSEHAGVEENAGVRTDSRSEYQGMKISGSRALLSWQGVKVDSVFSHAKGIKHAYKDSVWVSDTSYQLSSFALRCSGERELPGGFLAGTRVTALGGTERRESVTTATRSDESNRYHKLALSASVNRAIFQWDMEVKGRYQFAPEHLVSAEELQVAGPSMMRGFNGQSLHVPEGGWVRVDARSPGFAIPFMDTTHSNVMISVLKGWAASSGGREESFNASTGEVALQLHRPGFEARMSVGRILDVSGHELDKPSRPDVSLSMSLAI</sequence>
<dbReference type="InterPro" id="IPR005565">
    <property type="entry name" value="Hemolysn_activator_HlyB_C"/>
</dbReference>
<protein>
    <recommendedName>
        <fullName evidence="1">Haemolysin activator HlyB C-terminal domain-containing protein</fullName>
    </recommendedName>
</protein>
<gene>
    <name evidence="2" type="ORF">MSSD14B_30030</name>
</gene>
<reference evidence="2 3" key="1">
    <citation type="journal article" date="2019" name="J. Gen. Appl. Microbiol.">
        <title>Aerobic degradation of cis-dichloroethene by the marine bacterium Marinobacter salsuginis strain 5N-3.</title>
        <authorList>
            <person name="Inoue Y."/>
            <person name="Fukunaga Y."/>
            <person name="Katsumata H."/>
            <person name="Ohji S."/>
            <person name="Hosoyama A."/>
            <person name="Mori K."/>
            <person name="Ando K."/>
        </authorList>
    </citation>
    <scope>NUCLEOTIDE SEQUENCE [LARGE SCALE GENOMIC DNA]</scope>
    <source>
        <strain evidence="2 3">NBRC 109114</strain>
    </source>
</reference>
<dbReference type="PANTHER" id="PTHR34597">
    <property type="entry name" value="SLR1661 PROTEIN"/>
    <property type="match status" value="1"/>
</dbReference>
<feature type="domain" description="Haemolysin activator HlyB C-terminal" evidence="1">
    <location>
        <begin position="39"/>
        <end position="281"/>
    </location>
</feature>
<dbReference type="Pfam" id="PF03865">
    <property type="entry name" value="ShlB"/>
    <property type="match status" value="1"/>
</dbReference>
<dbReference type="AlphaFoldDB" id="A0A5M3Q258"/>
<dbReference type="PANTHER" id="PTHR34597:SF3">
    <property type="entry name" value="OUTER MEMBRANE TRANSPORTER CDIB"/>
    <property type="match status" value="1"/>
</dbReference>
<dbReference type="RefSeq" id="WP_136631890.1">
    <property type="nucleotide sequence ID" value="NZ_BGZI01000021.1"/>
</dbReference>
<dbReference type="Proteomes" id="UP000387223">
    <property type="component" value="Unassembled WGS sequence"/>
</dbReference>
<dbReference type="InterPro" id="IPR051544">
    <property type="entry name" value="TPS_OM_transporter"/>
</dbReference>